<organism evidence="1 2">
    <name type="scientific">Brevundimonas nasdae</name>
    <dbReference type="NCBI Taxonomy" id="172043"/>
    <lineage>
        <taxon>Bacteria</taxon>
        <taxon>Pseudomonadati</taxon>
        <taxon>Pseudomonadota</taxon>
        <taxon>Alphaproteobacteria</taxon>
        <taxon>Caulobacterales</taxon>
        <taxon>Caulobacteraceae</taxon>
        <taxon>Brevundimonas</taxon>
    </lineage>
</organism>
<reference evidence="1 2" key="1">
    <citation type="submission" date="2021-07" db="EMBL/GenBank/DDBJ databases">
        <title>Isolation and characterization of bacteria from a gold mining with a capacity of golden bioaccumulation.</title>
        <authorList>
            <person name="Yang X.J."/>
        </authorList>
    </citation>
    <scope>NUCLEOTIDE SEQUENCE [LARGE SCALE GENOMIC DNA]</scope>
    <source>
        <strain evidence="1 2">Au29</strain>
    </source>
</reference>
<keyword evidence="2" id="KW-1185">Reference proteome</keyword>
<evidence type="ECO:0000313" key="1">
    <source>
        <dbReference type="EMBL" id="QYC12249.1"/>
    </source>
</evidence>
<accession>A0ABX8TNH7</accession>
<dbReference type="EMBL" id="CP080034">
    <property type="protein sequence ID" value="QYC12249.1"/>
    <property type="molecule type" value="Genomic_DNA"/>
</dbReference>
<dbReference type="Pfam" id="PF13385">
    <property type="entry name" value="Laminin_G_3"/>
    <property type="match status" value="1"/>
</dbReference>
<gene>
    <name evidence="1" type="ORF">KWG56_11215</name>
</gene>
<protein>
    <submittedName>
        <fullName evidence="1">LamG domain-containing protein</fullName>
    </submittedName>
</protein>
<sequence length="251" mass="27393">MRPPTPPAACSLTASPDESAFRLSRRALLAAPVGLSACAALPQTGWPRAGLAADQTVWTFDRLSDIGGFRTTVEGAPRLIDSPWGQAVWFDGAGDALFIDNHPLAGARTFTFEALFRPDGGAFEQRWFHLESDPAPDAPEARMLFEVRVVEQGWYLDTFALGPGYRQPLIFPDRIHPLGQWSHVAQTFDGATYRAYVNGVLQGEAPLAFKPQGPGRASVGIRINRAYPFRGAVRQGRFTPAALPPERFTMG</sequence>
<evidence type="ECO:0000313" key="2">
    <source>
        <dbReference type="Proteomes" id="UP000824334"/>
    </source>
</evidence>
<dbReference type="InterPro" id="IPR006311">
    <property type="entry name" value="TAT_signal"/>
</dbReference>
<name>A0ABX8TNH7_9CAUL</name>
<dbReference type="Proteomes" id="UP000824334">
    <property type="component" value="Chromosome"/>
</dbReference>
<proteinExistence type="predicted"/>
<dbReference type="PROSITE" id="PS51318">
    <property type="entry name" value="TAT"/>
    <property type="match status" value="1"/>
</dbReference>